<dbReference type="STRING" id="1122155.SAMN02745158_03601"/>
<dbReference type="SUPFAM" id="SSF53927">
    <property type="entry name" value="Cytidine deaminase-like"/>
    <property type="match status" value="1"/>
</dbReference>
<evidence type="ECO:0000256" key="3">
    <source>
        <dbReference type="ARBA" id="ARBA00022801"/>
    </source>
</evidence>
<keyword evidence="2" id="KW-0479">Metal-binding</keyword>
<sequence>MEITTLDKLSGENQELVQQAMEARKNAYSPYSQHLVGAAVRSRSGKIYRGCNVEIITLQMSTHAERNAVMNMAMHGDRVIEAVVCYGPYSGVPCAECRQVIWEFCDNNPEVLIIGATTEGEIELMTIGEIYPYAYGPATKGIDCKKY</sequence>
<dbReference type="PANTHER" id="PTHR11644:SF2">
    <property type="entry name" value="CYTIDINE DEAMINASE"/>
    <property type="match status" value="1"/>
</dbReference>
<keyword evidence="7" id="KW-1185">Reference proteome</keyword>
<dbReference type="GO" id="GO:0042802">
    <property type="term" value="F:identical protein binding"/>
    <property type="evidence" value="ECO:0007669"/>
    <property type="project" value="UniProtKB-ARBA"/>
</dbReference>
<organism evidence="6 7">
    <name type="scientific">Lactonifactor longoviformis DSM 17459</name>
    <dbReference type="NCBI Taxonomy" id="1122155"/>
    <lineage>
        <taxon>Bacteria</taxon>
        <taxon>Bacillati</taxon>
        <taxon>Bacillota</taxon>
        <taxon>Clostridia</taxon>
        <taxon>Eubacteriales</taxon>
        <taxon>Clostridiaceae</taxon>
        <taxon>Lactonifactor</taxon>
    </lineage>
</organism>
<dbReference type="Pfam" id="PF00383">
    <property type="entry name" value="dCMP_cyt_deam_1"/>
    <property type="match status" value="1"/>
</dbReference>
<dbReference type="InterPro" id="IPR016192">
    <property type="entry name" value="APOBEC/CMP_deaminase_Zn-bd"/>
</dbReference>
<keyword evidence="4" id="KW-0862">Zinc</keyword>
<dbReference type="NCBIfam" id="NF004064">
    <property type="entry name" value="PRK05578.1"/>
    <property type="match status" value="1"/>
</dbReference>
<dbReference type="PROSITE" id="PS51747">
    <property type="entry name" value="CYT_DCMP_DEAMINASES_2"/>
    <property type="match status" value="1"/>
</dbReference>
<evidence type="ECO:0000256" key="4">
    <source>
        <dbReference type="ARBA" id="ARBA00022833"/>
    </source>
</evidence>
<name>A0A1M5BD84_9CLOT</name>
<evidence type="ECO:0000259" key="5">
    <source>
        <dbReference type="PROSITE" id="PS51747"/>
    </source>
</evidence>
<dbReference type="InterPro" id="IPR002125">
    <property type="entry name" value="CMP_dCMP_dom"/>
</dbReference>
<reference evidence="6 7" key="1">
    <citation type="submission" date="2016-11" db="EMBL/GenBank/DDBJ databases">
        <authorList>
            <person name="Jaros S."/>
            <person name="Januszkiewicz K."/>
            <person name="Wedrychowicz H."/>
        </authorList>
    </citation>
    <scope>NUCLEOTIDE SEQUENCE [LARGE SCALE GENOMIC DNA]</scope>
    <source>
        <strain evidence="6 7">DSM 17459</strain>
    </source>
</reference>
<dbReference type="OrthoDB" id="9795347at2"/>
<dbReference type="PROSITE" id="PS00903">
    <property type="entry name" value="CYT_DCMP_DEAMINASES_1"/>
    <property type="match status" value="1"/>
</dbReference>
<dbReference type="PANTHER" id="PTHR11644">
    <property type="entry name" value="CYTIDINE DEAMINASE"/>
    <property type="match status" value="1"/>
</dbReference>
<feature type="domain" description="CMP/dCMP-type deaminase" evidence="5">
    <location>
        <begin position="11"/>
        <end position="138"/>
    </location>
</feature>
<evidence type="ECO:0000313" key="7">
    <source>
        <dbReference type="Proteomes" id="UP000184245"/>
    </source>
</evidence>
<dbReference type="Gene3D" id="3.40.140.10">
    <property type="entry name" value="Cytidine Deaminase, domain 2"/>
    <property type="match status" value="1"/>
</dbReference>
<evidence type="ECO:0000256" key="2">
    <source>
        <dbReference type="ARBA" id="ARBA00022723"/>
    </source>
</evidence>
<dbReference type="EMBL" id="FQVI01000026">
    <property type="protein sequence ID" value="SHF40408.1"/>
    <property type="molecule type" value="Genomic_DNA"/>
</dbReference>
<dbReference type="GO" id="GO:0005829">
    <property type="term" value="C:cytosol"/>
    <property type="evidence" value="ECO:0007669"/>
    <property type="project" value="TreeGrafter"/>
</dbReference>
<dbReference type="Proteomes" id="UP000184245">
    <property type="component" value="Unassembled WGS sequence"/>
</dbReference>
<keyword evidence="3" id="KW-0378">Hydrolase</keyword>
<dbReference type="GO" id="GO:0072527">
    <property type="term" value="P:pyrimidine-containing compound metabolic process"/>
    <property type="evidence" value="ECO:0007669"/>
    <property type="project" value="UniProtKB-ARBA"/>
</dbReference>
<dbReference type="CDD" id="cd01283">
    <property type="entry name" value="cytidine_deaminase"/>
    <property type="match status" value="1"/>
</dbReference>
<comment type="similarity">
    <text evidence="1">Belongs to the cytidine and deoxycytidylate deaminase family.</text>
</comment>
<dbReference type="AlphaFoldDB" id="A0A1M5BD84"/>
<accession>A0A1M5BD84</accession>
<protein>
    <submittedName>
        <fullName evidence="6">Cytidine deaminase</fullName>
    </submittedName>
</protein>
<gene>
    <name evidence="6" type="ORF">SAMN02745158_03601</name>
</gene>
<proteinExistence type="inferred from homology"/>
<dbReference type="RefSeq" id="WP_072854164.1">
    <property type="nucleotide sequence ID" value="NZ_FQVI01000026.1"/>
</dbReference>
<evidence type="ECO:0000256" key="1">
    <source>
        <dbReference type="ARBA" id="ARBA00006576"/>
    </source>
</evidence>
<dbReference type="InterPro" id="IPR016193">
    <property type="entry name" value="Cytidine_deaminase-like"/>
</dbReference>
<evidence type="ECO:0000313" key="6">
    <source>
        <dbReference type="EMBL" id="SHF40408.1"/>
    </source>
</evidence>
<dbReference type="GO" id="GO:0055086">
    <property type="term" value="P:nucleobase-containing small molecule metabolic process"/>
    <property type="evidence" value="ECO:0007669"/>
    <property type="project" value="UniProtKB-ARBA"/>
</dbReference>
<dbReference type="InterPro" id="IPR050202">
    <property type="entry name" value="Cyt/Deoxycyt_deaminase"/>
</dbReference>
<dbReference type="GO" id="GO:0004126">
    <property type="term" value="F:cytidine deaminase activity"/>
    <property type="evidence" value="ECO:0007669"/>
    <property type="project" value="TreeGrafter"/>
</dbReference>
<dbReference type="GO" id="GO:0008270">
    <property type="term" value="F:zinc ion binding"/>
    <property type="evidence" value="ECO:0007669"/>
    <property type="project" value="InterPro"/>
</dbReference>